<dbReference type="RefSeq" id="WP_345339305.1">
    <property type="nucleotide sequence ID" value="NZ_BAABLI010000008.1"/>
</dbReference>
<evidence type="ECO:0000256" key="1">
    <source>
        <dbReference type="ARBA" id="ARBA00023239"/>
    </source>
</evidence>
<dbReference type="InterPro" id="IPR013024">
    <property type="entry name" value="GGCT-like"/>
</dbReference>
<dbReference type="EMBL" id="JBHUHT010000012">
    <property type="protein sequence ID" value="MFD2096314.1"/>
    <property type="molecule type" value="Genomic_DNA"/>
</dbReference>
<keyword evidence="3" id="KW-1185">Reference proteome</keyword>
<gene>
    <name evidence="2" type="ORF">ACFSJ3_09995</name>
</gene>
<name>A0ABW4XN97_9GAMM</name>
<dbReference type="CDD" id="cd06661">
    <property type="entry name" value="GGCT_like"/>
    <property type="match status" value="1"/>
</dbReference>
<organism evidence="2 3">
    <name type="scientific">Corallincola platygyrae</name>
    <dbReference type="NCBI Taxonomy" id="1193278"/>
    <lineage>
        <taxon>Bacteria</taxon>
        <taxon>Pseudomonadati</taxon>
        <taxon>Pseudomonadota</taxon>
        <taxon>Gammaproteobacteria</taxon>
        <taxon>Alteromonadales</taxon>
        <taxon>Psychromonadaceae</taxon>
        <taxon>Corallincola</taxon>
    </lineage>
</organism>
<comment type="caution">
    <text evidence="2">The sequence shown here is derived from an EMBL/GenBank/DDBJ whole genome shotgun (WGS) entry which is preliminary data.</text>
</comment>
<evidence type="ECO:0000313" key="3">
    <source>
        <dbReference type="Proteomes" id="UP001597380"/>
    </source>
</evidence>
<proteinExistence type="predicted"/>
<dbReference type="Proteomes" id="UP001597380">
    <property type="component" value="Unassembled WGS sequence"/>
</dbReference>
<dbReference type="Pfam" id="PF13772">
    <property type="entry name" value="AIG2_2"/>
    <property type="match status" value="1"/>
</dbReference>
<sequence>MLYFAYGSNMSLPRLKARVSSAVSIGHAMVLGHQLAFHKIGRDGSGKCDLVPTGIESDLVHGVLFQFDRKQKALLDQAEDLGRGYAEIQLDVLTNGERVTAHSYQAIPKEPSLLPFDWYLEHLLFGAEAAELPLVYRCWLQQVEFIKDIDQRRANRERAVYQLD</sequence>
<reference evidence="3" key="1">
    <citation type="journal article" date="2019" name="Int. J. Syst. Evol. Microbiol.">
        <title>The Global Catalogue of Microorganisms (GCM) 10K type strain sequencing project: providing services to taxonomists for standard genome sequencing and annotation.</title>
        <authorList>
            <consortium name="The Broad Institute Genomics Platform"/>
            <consortium name="The Broad Institute Genome Sequencing Center for Infectious Disease"/>
            <person name="Wu L."/>
            <person name="Ma J."/>
        </authorList>
    </citation>
    <scope>NUCLEOTIDE SEQUENCE [LARGE SCALE GENOMIC DNA]</scope>
    <source>
        <strain evidence="3">CGMCC 1.10992</strain>
    </source>
</reference>
<dbReference type="InterPro" id="IPR036568">
    <property type="entry name" value="GGCT-like_sf"/>
</dbReference>
<dbReference type="PANTHER" id="PTHR12935">
    <property type="entry name" value="GAMMA-GLUTAMYLCYCLOTRANSFERASE"/>
    <property type="match status" value="1"/>
</dbReference>
<dbReference type="InterPro" id="IPR017939">
    <property type="entry name" value="G-Glutamylcylcotransferase"/>
</dbReference>
<protein>
    <submittedName>
        <fullName evidence="2">Gamma-glutamylcyclotransferase family protein</fullName>
    </submittedName>
</protein>
<dbReference type="Gene3D" id="3.10.490.10">
    <property type="entry name" value="Gamma-glutamyl cyclotransferase-like"/>
    <property type="match status" value="1"/>
</dbReference>
<dbReference type="SUPFAM" id="SSF110857">
    <property type="entry name" value="Gamma-glutamyl cyclotransferase-like"/>
    <property type="match status" value="1"/>
</dbReference>
<evidence type="ECO:0000313" key="2">
    <source>
        <dbReference type="EMBL" id="MFD2096314.1"/>
    </source>
</evidence>
<accession>A0ABW4XN97</accession>
<keyword evidence="1" id="KW-0456">Lyase</keyword>
<dbReference type="PANTHER" id="PTHR12935:SF0">
    <property type="entry name" value="GAMMA-GLUTAMYLCYCLOTRANSFERASE"/>
    <property type="match status" value="1"/>
</dbReference>